<evidence type="ECO:0000313" key="2">
    <source>
        <dbReference type="Proteomes" id="UP001152747"/>
    </source>
</evidence>
<gene>
    <name evidence="1" type="ORF">CAMP_LOCUS18328</name>
</gene>
<sequence>MSTCSNDENDEHEMRLEKVFKWIDDLEKVPEVQKRFSKLIYQVWELSQKSNDFQNHFFSFFYGLEERIELGKSIEHRSKHFQHLLVSYNEFLQKVMKHNIEVIEFLDQKITEEELPYDLQTVIVPEIIEFLKEKIYSLKFCRFIRNLIGDMERILTDSVLRKDFPTKHGDTTPLEEYTWFLIKNTPKTCLKCGY</sequence>
<proteinExistence type="predicted"/>
<dbReference type="Proteomes" id="UP001152747">
    <property type="component" value="Unassembled WGS sequence"/>
</dbReference>
<organism evidence="1 2">
    <name type="scientific">Caenorhabditis angaria</name>
    <dbReference type="NCBI Taxonomy" id="860376"/>
    <lineage>
        <taxon>Eukaryota</taxon>
        <taxon>Metazoa</taxon>
        <taxon>Ecdysozoa</taxon>
        <taxon>Nematoda</taxon>
        <taxon>Chromadorea</taxon>
        <taxon>Rhabditida</taxon>
        <taxon>Rhabditina</taxon>
        <taxon>Rhabditomorpha</taxon>
        <taxon>Rhabditoidea</taxon>
        <taxon>Rhabditidae</taxon>
        <taxon>Peloderinae</taxon>
        <taxon>Caenorhabditis</taxon>
    </lineage>
</organism>
<keyword evidence="2" id="KW-1185">Reference proteome</keyword>
<dbReference type="AlphaFoldDB" id="A0A9P1J082"/>
<dbReference type="EMBL" id="CANHGI010000006">
    <property type="protein sequence ID" value="CAI5455691.1"/>
    <property type="molecule type" value="Genomic_DNA"/>
</dbReference>
<accession>A0A9P1J082</accession>
<comment type="caution">
    <text evidence="1">The sequence shown here is derived from an EMBL/GenBank/DDBJ whole genome shotgun (WGS) entry which is preliminary data.</text>
</comment>
<reference evidence="1" key="1">
    <citation type="submission" date="2022-11" db="EMBL/GenBank/DDBJ databases">
        <authorList>
            <person name="Kikuchi T."/>
        </authorList>
    </citation>
    <scope>NUCLEOTIDE SEQUENCE</scope>
    <source>
        <strain evidence="1">PS1010</strain>
    </source>
</reference>
<name>A0A9P1J082_9PELO</name>
<evidence type="ECO:0000313" key="1">
    <source>
        <dbReference type="EMBL" id="CAI5455691.1"/>
    </source>
</evidence>
<protein>
    <submittedName>
        <fullName evidence="1">Uncharacterized protein</fullName>
    </submittedName>
</protein>